<keyword evidence="2" id="KW-0238">DNA-binding</keyword>
<dbReference type="EMBL" id="MUGY01000030">
    <property type="protein sequence ID" value="OXA89465.1"/>
    <property type="molecule type" value="Genomic_DNA"/>
</dbReference>
<dbReference type="Proteomes" id="UP000198424">
    <property type="component" value="Unassembled WGS sequence"/>
</dbReference>
<organism evidence="6 8">
    <name type="scientific">Flavobacterium hydatis</name>
    <name type="common">Cytophaga aquatilis</name>
    <dbReference type="NCBI Taxonomy" id="991"/>
    <lineage>
        <taxon>Bacteria</taxon>
        <taxon>Pseudomonadati</taxon>
        <taxon>Bacteroidota</taxon>
        <taxon>Flavobacteriia</taxon>
        <taxon>Flavobacteriales</taxon>
        <taxon>Flavobacteriaceae</taxon>
        <taxon>Flavobacterium</taxon>
    </lineage>
</organism>
<reference evidence="6 8" key="1">
    <citation type="submission" date="2014-07" db="EMBL/GenBank/DDBJ databases">
        <title>Genome of Flavobacterium hydatis DSM 2063.</title>
        <authorList>
            <person name="Pipes S.E."/>
            <person name="Stropko S.J."/>
            <person name="Newman J.D."/>
        </authorList>
    </citation>
    <scope>NUCLEOTIDE SEQUENCE [LARGE SCALE GENOMIC DNA]</scope>
    <source>
        <strain evidence="6 8">DSM 2063</strain>
    </source>
</reference>
<dbReference type="SMART" id="SM00354">
    <property type="entry name" value="HTH_LACI"/>
    <property type="match status" value="1"/>
</dbReference>
<name>A0A086A0G5_FLAHY</name>
<keyword evidence="9" id="KW-1185">Reference proteome</keyword>
<protein>
    <submittedName>
        <fullName evidence="6">LacI family transcriptional regulator</fullName>
    </submittedName>
</protein>
<dbReference type="PROSITE" id="PS00356">
    <property type="entry name" value="HTH_LACI_1"/>
    <property type="match status" value="1"/>
</dbReference>
<dbReference type="PROSITE" id="PS50943">
    <property type="entry name" value="HTH_CROC1"/>
    <property type="match status" value="1"/>
</dbReference>
<feature type="domain" description="HTH lacI-type" evidence="4">
    <location>
        <begin position="5"/>
        <end position="59"/>
    </location>
</feature>
<dbReference type="InterPro" id="IPR028082">
    <property type="entry name" value="Peripla_BP_I"/>
</dbReference>
<dbReference type="GO" id="GO:0003700">
    <property type="term" value="F:DNA-binding transcription factor activity"/>
    <property type="evidence" value="ECO:0007669"/>
    <property type="project" value="TreeGrafter"/>
</dbReference>
<feature type="domain" description="HTH cro/C1-type" evidence="5">
    <location>
        <begin position="3"/>
        <end position="53"/>
    </location>
</feature>
<evidence type="ECO:0000259" key="4">
    <source>
        <dbReference type="PROSITE" id="PS50932"/>
    </source>
</evidence>
<evidence type="ECO:0000256" key="1">
    <source>
        <dbReference type="ARBA" id="ARBA00023015"/>
    </source>
</evidence>
<reference evidence="7 9" key="2">
    <citation type="submission" date="2016-11" db="EMBL/GenBank/DDBJ databases">
        <title>Whole genomes of Flavobacteriaceae.</title>
        <authorList>
            <person name="Stine C."/>
            <person name="Li C."/>
            <person name="Tadesse D."/>
        </authorList>
    </citation>
    <scope>NUCLEOTIDE SEQUENCE [LARGE SCALE GENOMIC DNA]</scope>
    <source>
        <strain evidence="7 9">ATCC 29551</strain>
    </source>
</reference>
<evidence type="ECO:0000256" key="2">
    <source>
        <dbReference type="ARBA" id="ARBA00023125"/>
    </source>
</evidence>
<gene>
    <name evidence="7" type="ORF">B0A62_20565</name>
    <name evidence="6" type="ORF">IW20_21180</name>
</gene>
<dbReference type="SUPFAM" id="SSF47413">
    <property type="entry name" value="lambda repressor-like DNA-binding domains"/>
    <property type="match status" value="1"/>
</dbReference>
<evidence type="ECO:0000256" key="3">
    <source>
        <dbReference type="ARBA" id="ARBA00023163"/>
    </source>
</evidence>
<dbReference type="EMBL" id="JPRM01000041">
    <property type="protein sequence ID" value="KFF10179.1"/>
    <property type="molecule type" value="Genomic_DNA"/>
</dbReference>
<comment type="caution">
    <text evidence="6">The sequence shown here is derived from an EMBL/GenBank/DDBJ whole genome shotgun (WGS) entry which is preliminary data.</text>
</comment>
<dbReference type="PRINTS" id="PR00036">
    <property type="entry name" value="HTHLACI"/>
</dbReference>
<dbReference type="AlphaFoldDB" id="A0A086A0G5"/>
<evidence type="ECO:0000313" key="9">
    <source>
        <dbReference type="Proteomes" id="UP000198424"/>
    </source>
</evidence>
<dbReference type="Pfam" id="PF13407">
    <property type="entry name" value="Peripla_BP_4"/>
    <property type="match status" value="1"/>
</dbReference>
<dbReference type="Gene3D" id="3.40.50.2300">
    <property type="match status" value="2"/>
</dbReference>
<dbReference type="Pfam" id="PF00356">
    <property type="entry name" value="LacI"/>
    <property type="match status" value="1"/>
</dbReference>
<proteinExistence type="predicted"/>
<keyword evidence="3" id="KW-0804">Transcription</keyword>
<dbReference type="Proteomes" id="UP000028712">
    <property type="component" value="Unassembled WGS sequence"/>
</dbReference>
<dbReference type="InterPro" id="IPR000843">
    <property type="entry name" value="HTH_LacI"/>
</dbReference>
<evidence type="ECO:0000259" key="5">
    <source>
        <dbReference type="PROSITE" id="PS50943"/>
    </source>
</evidence>
<dbReference type="PANTHER" id="PTHR30146:SF144">
    <property type="entry name" value="LACI-FAMILY TRANSCRIPTION REGULATOR"/>
    <property type="match status" value="1"/>
</dbReference>
<dbReference type="InterPro" id="IPR025997">
    <property type="entry name" value="SBP_2_dom"/>
</dbReference>
<dbReference type="InterPro" id="IPR001387">
    <property type="entry name" value="Cro/C1-type_HTH"/>
</dbReference>
<dbReference type="OrthoDB" id="628703at2"/>
<dbReference type="RefSeq" id="WP_035626940.1">
    <property type="nucleotide sequence ID" value="NZ_JBEWQG010000026.1"/>
</dbReference>
<dbReference type="Gene3D" id="1.10.260.40">
    <property type="entry name" value="lambda repressor-like DNA-binding domains"/>
    <property type="match status" value="1"/>
</dbReference>
<evidence type="ECO:0000313" key="8">
    <source>
        <dbReference type="Proteomes" id="UP000028712"/>
    </source>
</evidence>
<accession>A0A086A0G5</accession>
<keyword evidence="1" id="KW-0805">Transcription regulation</keyword>
<dbReference type="InterPro" id="IPR010982">
    <property type="entry name" value="Lambda_DNA-bd_dom_sf"/>
</dbReference>
<dbReference type="PROSITE" id="PS50932">
    <property type="entry name" value="HTH_LACI_2"/>
    <property type="match status" value="1"/>
</dbReference>
<evidence type="ECO:0000313" key="7">
    <source>
        <dbReference type="EMBL" id="OXA89465.1"/>
    </source>
</evidence>
<dbReference type="PANTHER" id="PTHR30146">
    <property type="entry name" value="LACI-RELATED TRANSCRIPTIONAL REPRESSOR"/>
    <property type="match status" value="1"/>
</dbReference>
<dbReference type="CDD" id="cd01392">
    <property type="entry name" value="HTH_LacI"/>
    <property type="match status" value="1"/>
</dbReference>
<dbReference type="SUPFAM" id="SSF53822">
    <property type="entry name" value="Periplasmic binding protein-like I"/>
    <property type="match status" value="1"/>
</dbReference>
<sequence length="346" mass="39803">MNKKYTIKDIAKLAGVSKGTVDRVLHKRGKVSPLALEKVNEVLNVIDYEPNLIARNLKNNKIYHICILLPDPQIDPYWLPCIQGIKDAVQEFKAYNIRVETFYFNPEKTKSFTNTNETIIEKSPDAVLLAPLFHKETLDAIKKYDSLNIIVNTFNNQVESTLIKNFVGQDLFRSGRVAAKLLNTILEKGHIAIIHIDETYKNAIHMQEKERGFRNYFSDKEDLDYKITTLKLKSPNVEANLKNFINENPDLSGVFITTSKAYQIAKTISEIKDKKIRMIGYDLIDENVNNLNLGVIDFLIHQNQKRQAYLGITYLVEHFLFHKETPAITLLPIDIINSENADFYLE</sequence>
<evidence type="ECO:0000313" key="6">
    <source>
        <dbReference type="EMBL" id="KFF10179.1"/>
    </source>
</evidence>
<dbReference type="eggNOG" id="COG1609">
    <property type="taxonomic scope" value="Bacteria"/>
</dbReference>
<dbReference type="STRING" id="991.IW20_21180"/>
<dbReference type="GO" id="GO:0000976">
    <property type="term" value="F:transcription cis-regulatory region binding"/>
    <property type="evidence" value="ECO:0007669"/>
    <property type="project" value="TreeGrafter"/>
</dbReference>